<feature type="domain" description="DUF4939" evidence="1">
    <location>
        <begin position="35"/>
        <end position="119"/>
    </location>
</feature>
<dbReference type="Proteomes" id="UP000261540">
    <property type="component" value="Unplaced"/>
</dbReference>
<keyword evidence="3" id="KW-1185">Reference proteome</keyword>
<dbReference type="AlphaFoldDB" id="A0A3B3R8F7"/>
<reference evidence="2" key="1">
    <citation type="submission" date="2025-08" db="UniProtKB">
        <authorList>
            <consortium name="Ensembl"/>
        </authorList>
    </citation>
    <scope>IDENTIFICATION</scope>
</reference>
<protein>
    <recommendedName>
        <fullName evidence="1">DUF4939 domain-containing protein</fullName>
    </recommendedName>
</protein>
<proteinExistence type="predicted"/>
<accession>A0A3B3R8F7</accession>
<evidence type="ECO:0000259" key="1">
    <source>
        <dbReference type="Pfam" id="PF16297"/>
    </source>
</evidence>
<organism evidence="2 3">
    <name type="scientific">Paramormyrops kingsleyae</name>
    <dbReference type="NCBI Taxonomy" id="1676925"/>
    <lineage>
        <taxon>Eukaryota</taxon>
        <taxon>Metazoa</taxon>
        <taxon>Chordata</taxon>
        <taxon>Craniata</taxon>
        <taxon>Vertebrata</taxon>
        <taxon>Euteleostomi</taxon>
        <taxon>Actinopterygii</taxon>
        <taxon>Neopterygii</taxon>
        <taxon>Teleostei</taxon>
        <taxon>Osteoglossocephala</taxon>
        <taxon>Osteoglossomorpha</taxon>
        <taxon>Osteoglossiformes</taxon>
        <taxon>Mormyridae</taxon>
        <taxon>Paramormyrops</taxon>
    </lineage>
</organism>
<dbReference type="Pfam" id="PF16297">
    <property type="entry name" value="DUF4939"/>
    <property type="match status" value="1"/>
</dbReference>
<evidence type="ECO:0000313" key="2">
    <source>
        <dbReference type="Ensembl" id="ENSPKIP00000013916.1"/>
    </source>
</evidence>
<name>A0A3B3R8F7_9TELE</name>
<dbReference type="InterPro" id="IPR032549">
    <property type="entry name" value="DUF4939"/>
</dbReference>
<sequence length="154" mass="16999">MDPAGTLENRLTALEQLVAAQAAQVPLPDSPPRTAGSVPIAMPERYDGNPDQCRGFLMQCGIYVEEHPEMFRTLGAEVRFTISLLTGRAREWATALWADDSPLLTSGREFHRALMEVFDYPAVGRRPGFPDYASELPGIQTSCVFEPGERSQCI</sequence>
<evidence type="ECO:0000313" key="3">
    <source>
        <dbReference type="Proteomes" id="UP000261540"/>
    </source>
</evidence>
<reference evidence="2" key="2">
    <citation type="submission" date="2025-09" db="UniProtKB">
        <authorList>
            <consortium name="Ensembl"/>
        </authorList>
    </citation>
    <scope>IDENTIFICATION</scope>
</reference>
<dbReference type="GeneTree" id="ENSGT00940000177372"/>
<dbReference type="STRING" id="1676925.ENSPKIP00000013916"/>
<dbReference type="Ensembl" id="ENSPKIT00000038347.1">
    <property type="protein sequence ID" value="ENSPKIP00000013916.1"/>
    <property type="gene ID" value="ENSPKIG00000001163.1"/>
</dbReference>